<evidence type="ECO:0000259" key="4">
    <source>
        <dbReference type="PROSITE" id="PS50097"/>
    </source>
</evidence>
<dbReference type="InterPro" id="IPR011333">
    <property type="entry name" value="SKP1/BTB/POZ_sf"/>
</dbReference>
<evidence type="ECO:0000313" key="6">
    <source>
        <dbReference type="Proteomes" id="UP000091820"/>
    </source>
</evidence>
<keyword evidence="6" id="KW-1185">Reference proteome</keyword>
<keyword evidence="2" id="KW-0677">Repeat</keyword>
<sequence>MRVNQKFCDFYLDANGEVICVHKLALAVASDYFAAMFKSDMKETREGNVKFEEVDAIAVKALVSYVYSRIITFTENNVEAIWSALDLFQFVWVKEQCEEFLKLSLSNKNCFRMRRLADVRSCQMLYDLSHKYIMDHFDDLIHEKDLFLLPFEEIRELVKKAQHSVKFADNVYRASMNWVKHDLQKKKS</sequence>
<evidence type="ECO:0000256" key="1">
    <source>
        <dbReference type="ARBA" id="ARBA00022441"/>
    </source>
</evidence>
<dbReference type="Proteomes" id="UP000091820">
    <property type="component" value="Unassembled WGS sequence"/>
</dbReference>
<dbReference type="AlphaFoldDB" id="A0A1A9WWQ3"/>
<dbReference type="SMART" id="SM00225">
    <property type="entry name" value="BTB"/>
    <property type="match status" value="1"/>
</dbReference>
<dbReference type="PANTHER" id="PTHR24412:SF489">
    <property type="entry name" value="RING FINGER DOMAIN AND KELCH REPEAT-CONTAINING PROTEIN DDB_G0271372"/>
    <property type="match status" value="1"/>
</dbReference>
<dbReference type="Gene3D" id="3.30.710.10">
    <property type="entry name" value="Potassium Channel Kv1.1, Chain A"/>
    <property type="match status" value="1"/>
</dbReference>
<name>A0A1A9WWQ3_9MUSC</name>
<dbReference type="Pfam" id="PF07707">
    <property type="entry name" value="BACK"/>
    <property type="match status" value="1"/>
</dbReference>
<dbReference type="EnsemblMetazoa" id="GBRI035197-RA">
    <property type="protein sequence ID" value="GBRI035197-PA"/>
    <property type="gene ID" value="GBRI035197"/>
</dbReference>
<dbReference type="STRING" id="37001.A0A1A9WWQ3"/>
<dbReference type="PANTHER" id="PTHR24412">
    <property type="entry name" value="KELCH PROTEIN"/>
    <property type="match status" value="1"/>
</dbReference>
<dbReference type="VEuPathDB" id="VectorBase:GBRI035197"/>
<dbReference type="Pfam" id="PF00651">
    <property type="entry name" value="BTB"/>
    <property type="match status" value="1"/>
</dbReference>
<organism evidence="5 6">
    <name type="scientific">Glossina brevipalpis</name>
    <dbReference type="NCBI Taxonomy" id="37001"/>
    <lineage>
        <taxon>Eukaryota</taxon>
        <taxon>Metazoa</taxon>
        <taxon>Ecdysozoa</taxon>
        <taxon>Arthropoda</taxon>
        <taxon>Hexapoda</taxon>
        <taxon>Insecta</taxon>
        <taxon>Pterygota</taxon>
        <taxon>Neoptera</taxon>
        <taxon>Endopterygota</taxon>
        <taxon>Diptera</taxon>
        <taxon>Brachycera</taxon>
        <taxon>Muscomorpha</taxon>
        <taxon>Hippoboscoidea</taxon>
        <taxon>Glossinidae</taxon>
        <taxon>Glossina</taxon>
    </lineage>
</organism>
<evidence type="ECO:0000313" key="5">
    <source>
        <dbReference type="EnsemblMetazoa" id="GBRI035197-PA"/>
    </source>
</evidence>
<proteinExistence type="predicted"/>
<protein>
    <submittedName>
        <fullName evidence="5">BTB domain-containing protein</fullName>
    </submittedName>
</protein>
<dbReference type="InterPro" id="IPR011705">
    <property type="entry name" value="BACK"/>
</dbReference>
<accession>A0A1A9WWQ3</accession>
<dbReference type="InterPro" id="IPR000210">
    <property type="entry name" value="BTB/POZ_dom"/>
</dbReference>
<dbReference type="PROSITE" id="PS50097">
    <property type="entry name" value="BTB"/>
    <property type="match status" value="1"/>
</dbReference>
<keyword evidence="3" id="KW-0009">Actin-binding</keyword>
<evidence type="ECO:0000256" key="3">
    <source>
        <dbReference type="ARBA" id="ARBA00023203"/>
    </source>
</evidence>
<evidence type="ECO:0000256" key="2">
    <source>
        <dbReference type="ARBA" id="ARBA00022737"/>
    </source>
</evidence>
<feature type="domain" description="BTB" evidence="4">
    <location>
        <begin position="8"/>
        <end position="75"/>
    </location>
</feature>
<dbReference type="SMART" id="SM00875">
    <property type="entry name" value="BACK"/>
    <property type="match status" value="1"/>
</dbReference>
<reference evidence="6" key="1">
    <citation type="submission" date="2014-03" db="EMBL/GenBank/DDBJ databases">
        <authorList>
            <person name="Aksoy S."/>
            <person name="Warren W."/>
            <person name="Wilson R.K."/>
        </authorList>
    </citation>
    <scope>NUCLEOTIDE SEQUENCE [LARGE SCALE GENOMIC DNA]</scope>
    <source>
        <strain evidence="6">IAEA</strain>
    </source>
</reference>
<reference evidence="5" key="2">
    <citation type="submission" date="2020-05" db="UniProtKB">
        <authorList>
            <consortium name="EnsemblMetazoa"/>
        </authorList>
    </citation>
    <scope>IDENTIFICATION</scope>
    <source>
        <strain evidence="5">IAEA</strain>
    </source>
</reference>
<dbReference type="SUPFAM" id="SSF54695">
    <property type="entry name" value="POZ domain"/>
    <property type="match status" value="1"/>
</dbReference>
<dbReference type="Gene3D" id="1.25.40.420">
    <property type="match status" value="1"/>
</dbReference>
<keyword evidence="1" id="KW-0880">Kelch repeat</keyword>